<organism evidence="4 5">
    <name type="scientific">Kitasatospora purpeofusca</name>
    <dbReference type="NCBI Taxonomy" id="67352"/>
    <lineage>
        <taxon>Bacteria</taxon>
        <taxon>Bacillati</taxon>
        <taxon>Actinomycetota</taxon>
        <taxon>Actinomycetes</taxon>
        <taxon>Kitasatosporales</taxon>
        <taxon>Streptomycetaceae</taxon>
        <taxon>Kitasatospora</taxon>
    </lineage>
</organism>
<dbReference type="InterPro" id="IPR041698">
    <property type="entry name" value="Methyltransf_25"/>
</dbReference>
<evidence type="ECO:0000256" key="2">
    <source>
        <dbReference type="ARBA" id="ARBA00022679"/>
    </source>
</evidence>
<accession>A0ABZ1U6F8</accession>
<gene>
    <name evidence="4" type="ORF">OHA16_29690</name>
</gene>
<keyword evidence="2" id="KW-0808">Transferase</keyword>
<dbReference type="RefSeq" id="WP_328957359.1">
    <property type="nucleotide sequence ID" value="NZ_CP108110.1"/>
</dbReference>
<evidence type="ECO:0000313" key="5">
    <source>
        <dbReference type="Proteomes" id="UP001432222"/>
    </source>
</evidence>
<keyword evidence="5" id="KW-1185">Reference proteome</keyword>
<dbReference type="PANTHER" id="PTHR44942:SF4">
    <property type="entry name" value="METHYLTRANSFERASE TYPE 11 DOMAIN-CONTAINING PROTEIN"/>
    <property type="match status" value="1"/>
</dbReference>
<dbReference type="InterPro" id="IPR051052">
    <property type="entry name" value="Diverse_substrate_MTase"/>
</dbReference>
<proteinExistence type="predicted"/>
<dbReference type="CDD" id="cd02440">
    <property type="entry name" value="AdoMet_MTases"/>
    <property type="match status" value="1"/>
</dbReference>
<dbReference type="Gene3D" id="3.40.50.150">
    <property type="entry name" value="Vaccinia Virus protein VP39"/>
    <property type="match status" value="1"/>
</dbReference>
<dbReference type="GO" id="GO:0008168">
    <property type="term" value="F:methyltransferase activity"/>
    <property type="evidence" value="ECO:0007669"/>
    <property type="project" value="UniProtKB-KW"/>
</dbReference>
<reference evidence="4" key="1">
    <citation type="submission" date="2022-10" db="EMBL/GenBank/DDBJ databases">
        <title>The complete genomes of actinobacterial strains from the NBC collection.</title>
        <authorList>
            <person name="Joergensen T.S."/>
            <person name="Alvarez Arevalo M."/>
            <person name="Sterndorff E.B."/>
            <person name="Faurdal D."/>
            <person name="Vuksanovic O."/>
            <person name="Mourched A.-S."/>
            <person name="Charusanti P."/>
            <person name="Shaw S."/>
            <person name="Blin K."/>
            <person name="Weber T."/>
        </authorList>
    </citation>
    <scope>NUCLEOTIDE SEQUENCE</scope>
    <source>
        <strain evidence="4">NBC_00222</strain>
    </source>
</reference>
<protein>
    <submittedName>
        <fullName evidence="4">Class I SAM-dependent methyltransferase</fullName>
    </submittedName>
</protein>
<dbReference type="SUPFAM" id="SSF53335">
    <property type="entry name" value="S-adenosyl-L-methionine-dependent methyltransferases"/>
    <property type="match status" value="1"/>
</dbReference>
<keyword evidence="1 4" id="KW-0489">Methyltransferase</keyword>
<sequence>MSSSPNPLDMTHRQVFGSVAEIYDAARPGYPDVLVSAVLDYAALGDRPALEAGAGTGKATVPFAAALNSPLTCIEPDARMAEVLRRNTAAHPHVRIEVSNFEDWQPGDTRFGLLFAATSWHWIDPARRWDLAHNARAPGGTVALFWNPLGIRDPTLHAALAEVDHRHGLTHTPHAVLASAFGDTPGHWPDMLGHWPAVDCAKDDRFTDLHSLRFREEAHYGTADYIAYLSSLSMYAALPTDHRAQALSDTATVLNTHGIGVPVERIHDLFLTRRR</sequence>
<evidence type="ECO:0000259" key="3">
    <source>
        <dbReference type="Pfam" id="PF13649"/>
    </source>
</evidence>
<dbReference type="PANTHER" id="PTHR44942">
    <property type="entry name" value="METHYLTRANSF_11 DOMAIN-CONTAINING PROTEIN"/>
    <property type="match status" value="1"/>
</dbReference>
<dbReference type="EMBL" id="CP108110">
    <property type="protein sequence ID" value="WUQ86767.1"/>
    <property type="molecule type" value="Genomic_DNA"/>
</dbReference>
<dbReference type="Pfam" id="PF13649">
    <property type="entry name" value="Methyltransf_25"/>
    <property type="match status" value="1"/>
</dbReference>
<dbReference type="Proteomes" id="UP001432222">
    <property type="component" value="Chromosome"/>
</dbReference>
<dbReference type="GO" id="GO:0032259">
    <property type="term" value="P:methylation"/>
    <property type="evidence" value="ECO:0007669"/>
    <property type="project" value="UniProtKB-KW"/>
</dbReference>
<name>A0ABZ1U6F8_9ACTN</name>
<evidence type="ECO:0000256" key="1">
    <source>
        <dbReference type="ARBA" id="ARBA00022603"/>
    </source>
</evidence>
<feature type="domain" description="Methyltransferase" evidence="3">
    <location>
        <begin position="50"/>
        <end position="135"/>
    </location>
</feature>
<dbReference type="InterPro" id="IPR029063">
    <property type="entry name" value="SAM-dependent_MTases_sf"/>
</dbReference>
<evidence type="ECO:0000313" key="4">
    <source>
        <dbReference type="EMBL" id="WUQ86767.1"/>
    </source>
</evidence>